<dbReference type="AlphaFoldDB" id="A0A9Q0MMY1"/>
<dbReference type="PRINTS" id="PR00080">
    <property type="entry name" value="SDRFAMILY"/>
</dbReference>
<dbReference type="InterPro" id="IPR020904">
    <property type="entry name" value="Sc_DH/Rdtase_CS"/>
</dbReference>
<sequence length="251" mass="26873">MSTKLNGKVAVITASTEGIGLAIAKRLASDGASVVISSRKLKKVTKAVDLLKKMGYQQVYGCRCHIGVAEDRKNLFRETMSIFGRIDIFVSNAAVNPFLGKILDCPQQVWDKIFDINVRAPFLMVKDAVPLIKKSQGGSVVFISSVAAYNPMRKIGAYSVSKTALLGLTKVLSQSLIEDNIRVNCVAPGVVETKSSRTIIAGNKTILEEIPLNRVAAPEEIAAVVSFLVSDDASYVSGETVTVAGGMISHL</sequence>
<comment type="similarity">
    <text evidence="1">Belongs to the short-chain dehydrogenases/reductases (SDR) family.</text>
</comment>
<protein>
    <submittedName>
        <fullName evidence="3">Dehydrogenase/reductase SDR family member 4</fullName>
    </submittedName>
</protein>
<keyword evidence="4" id="KW-1185">Reference proteome</keyword>
<evidence type="ECO:0000256" key="1">
    <source>
        <dbReference type="ARBA" id="ARBA00006484"/>
    </source>
</evidence>
<reference evidence="3" key="1">
    <citation type="submission" date="2022-07" db="EMBL/GenBank/DDBJ databases">
        <authorList>
            <person name="Trinca V."/>
            <person name="Uliana J.V.C."/>
            <person name="Torres T.T."/>
            <person name="Ward R.J."/>
            <person name="Monesi N."/>
        </authorList>
    </citation>
    <scope>NUCLEOTIDE SEQUENCE</scope>
    <source>
        <strain evidence="3">HSMRA1968</strain>
        <tissue evidence="3">Whole embryos</tissue>
    </source>
</reference>
<dbReference type="Gene3D" id="3.40.50.720">
    <property type="entry name" value="NAD(P)-binding Rossmann-like Domain"/>
    <property type="match status" value="1"/>
</dbReference>
<gene>
    <name evidence="3" type="primary">DHRS4_2</name>
    <name evidence="3" type="ORF">Bhyg_13227</name>
</gene>
<dbReference type="FunFam" id="3.40.50.720:FF:000084">
    <property type="entry name" value="Short-chain dehydrogenase reductase"/>
    <property type="match status" value="1"/>
</dbReference>
<name>A0A9Q0MMY1_9DIPT</name>
<dbReference type="InterPro" id="IPR036291">
    <property type="entry name" value="NAD(P)-bd_dom_sf"/>
</dbReference>
<dbReference type="OrthoDB" id="1888931at2759"/>
<dbReference type="Pfam" id="PF13561">
    <property type="entry name" value="adh_short_C2"/>
    <property type="match status" value="1"/>
</dbReference>
<dbReference type="InterPro" id="IPR002347">
    <property type="entry name" value="SDR_fam"/>
</dbReference>
<dbReference type="GO" id="GO:0016491">
    <property type="term" value="F:oxidoreductase activity"/>
    <property type="evidence" value="ECO:0007669"/>
    <property type="project" value="UniProtKB-KW"/>
</dbReference>
<evidence type="ECO:0000256" key="2">
    <source>
        <dbReference type="ARBA" id="ARBA00023002"/>
    </source>
</evidence>
<dbReference type="Proteomes" id="UP001151699">
    <property type="component" value="Chromosome C"/>
</dbReference>
<dbReference type="PRINTS" id="PR00081">
    <property type="entry name" value="GDHRDH"/>
</dbReference>
<dbReference type="SUPFAM" id="SSF51735">
    <property type="entry name" value="NAD(P)-binding Rossmann-fold domains"/>
    <property type="match status" value="1"/>
</dbReference>
<evidence type="ECO:0000313" key="4">
    <source>
        <dbReference type="Proteomes" id="UP001151699"/>
    </source>
</evidence>
<dbReference type="PANTHER" id="PTHR43943">
    <property type="entry name" value="DEHYDROGENASE/REDUCTASE (SDR FAMILY) MEMBER 4"/>
    <property type="match status" value="1"/>
</dbReference>
<accession>A0A9Q0MMY1</accession>
<keyword evidence="2" id="KW-0560">Oxidoreductase</keyword>
<dbReference type="PROSITE" id="PS00061">
    <property type="entry name" value="ADH_SHORT"/>
    <property type="match status" value="1"/>
</dbReference>
<dbReference type="EMBL" id="WJQU01000004">
    <property type="protein sequence ID" value="KAJ6634651.1"/>
    <property type="molecule type" value="Genomic_DNA"/>
</dbReference>
<dbReference type="PANTHER" id="PTHR43943:SF2">
    <property type="entry name" value="DEHYDROGENASE_REDUCTASE 4"/>
    <property type="match status" value="1"/>
</dbReference>
<proteinExistence type="inferred from homology"/>
<evidence type="ECO:0000313" key="3">
    <source>
        <dbReference type="EMBL" id="KAJ6634651.1"/>
    </source>
</evidence>
<organism evidence="3 4">
    <name type="scientific">Pseudolycoriella hygida</name>
    <dbReference type="NCBI Taxonomy" id="35572"/>
    <lineage>
        <taxon>Eukaryota</taxon>
        <taxon>Metazoa</taxon>
        <taxon>Ecdysozoa</taxon>
        <taxon>Arthropoda</taxon>
        <taxon>Hexapoda</taxon>
        <taxon>Insecta</taxon>
        <taxon>Pterygota</taxon>
        <taxon>Neoptera</taxon>
        <taxon>Endopterygota</taxon>
        <taxon>Diptera</taxon>
        <taxon>Nematocera</taxon>
        <taxon>Sciaroidea</taxon>
        <taxon>Sciaridae</taxon>
        <taxon>Pseudolycoriella</taxon>
    </lineage>
</organism>
<comment type="caution">
    <text evidence="3">The sequence shown here is derived from an EMBL/GenBank/DDBJ whole genome shotgun (WGS) entry which is preliminary data.</text>
</comment>
<dbReference type="NCBIfam" id="NF005559">
    <property type="entry name" value="PRK07231.1"/>
    <property type="match status" value="1"/>
</dbReference>